<dbReference type="Pfam" id="PF13505">
    <property type="entry name" value="OMP_b-brl"/>
    <property type="match status" value="1"/>
</dbReference>
<feature type="domain" description="Outer membrane protein beta-barrel" evidence="7">
    <location>
        <begin position="11"/>
        <end position="269"/>
    </location>
</feature>
<sequence length="277" mass="28794">MKKFLLAVASVVLGTASVSAADLAARYTKAPMMAPAYNWTGFYVGANVGGQWGSADPTTSTVFDPAGYFATSSVPAIAAVGAQRINSSSATGGFTAGYNWQLNNAVLGLEGDINYFGFKGSATGSGVYPCCAPTGFTVSSQVSADWLATIRGRIGFLAAPTWLVYATGGVAIAEVRGNFNFTDTFSAATESAAIRDTRLGWTAGVGTEYAFGGGWSLKAEYLYVDLGRTTATSTNLMTFAGAVPSPSNVYTHSVDLRSNIVRVGVNYKFGGPVVARY</sequence>
<dbReference type="GO" id="GO:0009279">
    <property type="term" value="C:cell outer membrane"/>
    <property type="evidence" value="ECO:0007669"/>
    <property type="project" value="UniProtKB-SubCell"/>
</dbReference>
<comment type="caution">
    <text evidence="8">The sequence shown here is derived from an EMBL/GenBank/DDBJ whole genome shotgun (WGS) entry which is preliminary data.</text>
</comment>
<protein>
    <submittedName>
        <fullName evidence="8">Porin family protein</fullName>
    </submittedName>
</protein>
<evidence type="ECO:0000256" key="2">
    <source>
        <dbReference type="ARBA" id="ARBA00022729"/>
    </source>
</evidence>
<evidence type="ECO:0000313" key="8">
    <source>
        <dbReference type="EMBL" id="TYO67810.1"/>
    </source>
</evidence>
<dbReference type="EMBL" id="VSTH01000014">
    <property type="protein sequence ID" value="TYO67810.1"/>
    <property type="molecule type" value="Genomic_DNA"/>
</dbReference>
<evidence type="ECO:0000256" key="1">
    <source>
        <dbReference type="ARBA" id="ARBA00004442"/>
    </source>
</evidence>
<accession>A0A5S4YTU7</accession>
<evidence type="ECO:0000256" key="3">
    <source>
        <dbReference type="ARBA" id="ARBA00023136"/>
    </source>
</evidence>
<keyword evidence="9" id="KW-1185">Reference proteome</keyword>
<dbReference type="Proteomes" id="UP000324797">
    <property type="component" value="Unassembled WGS sequence"/>
</dbReference>
<dbReference type="InterPro" id="IPR027385">
    <property type="entry name" value="Beta-barrel_OMP"/>
</dbReference>
<keyword evidence="2 6" id="KW-0732">Signal</keyword>
<dbReference type="InterPro" id="IPR011250">
    <property type="entry name" value="OMP/PagP_B-barrel"/>
</dbReference>
<dbReference type="PANTHER" id="PTHR34001:SF3">
    <property type="entry name" value="BLL7405 PROTEIN"/>
    <property type="match status" value="1"/>
</dbReference>
<dbReference type="Gene3D" id="2.40.160.20">
    <property type="match status" value="1"/>
</dbReference>
<dbReference type="InterPro" id="IPR051692">
    <property type="entry name" value="OMP-like"/>
</dbReference>
<comment type="similarity">
    <text evidence="5">Belongs to the Omp25/RopB family.</text>
</comment>
<dbReference type="RefSeq" id="WP_148737729.1">
    <property type="nucleotide sequence ID" value="NZ_VSTH01000014.1"/>
</dbReference>
<dbReference type="AlphaFoldDB" id="A0A5S4YTU7"/>
<name>A0A5S4YTU7_9BRAD</name>
<feature type="chain" id="PRO_5024334722" evidence="6">
    <location>
        <begin position="21"/>
        <end position="277"/>
    </location>
</feature>
<keyword evidence="3" id="KW-0472">Membrane</keyword>
<evidence type="ECO:0000256" key="6">
    <source>
        <dbReference type="SAM" id="SignalP"/>
    </source>
</evidence>
<evidence type="ECO:0000256" key="4">
    <source>
        <dbReference type="ARBA" id="ARBA00023237"/>
    </source>
</evidence>
<evidence type="ECO:0000256" key="5">
    <source>
        <dbReference type="ARBA" id="ARBA00038306"/>
    </source>
</evidence>
<keyword evidence="4" id="KW-0998">Cell outer membrane</keyword>
<dbReference type="SUPFAM" id="SSF56925">
    <property type="entry name" value="OMPA-like"/>
    <property type="match status" value="1"/>
</dbReference>
<evidence type="ECO:0000313" key="9">
    <source>
        <dbReference type="Proteomes" id="UP000324797"/>
    </source>
</evidence>
<reference evidence="8 9" key="1">
    <citation type="submission" date="2019-08" db="EMBL/GenBank/DDBJ databases">
        <title>Bradyrhizobium hipponensis sp. nov., a rhizobium isolated from a Lupinus angustifolius root nodule in Tunisia.</title>
        <authorList>
            <person name="Off K."/>
            <person name="Rejili M."/>
            <person name="Mars M."/>
            <person name="Brachmann A."/>
            <person name="Marin M."/>
        </authorList>
    </citation>
    <scope>NUCLEOTIDE SEQUENCE [LARGE SCALE GENOMIC DNA]</scope>
    <source>
        <strain evidence="9">aSej3</strain>
    </source>
</reference>
<comment type="subcellular location">
    <subcellularLocation>
        <location evidence="1">Cell outer membrane</location>
    </subcellularLocation>
</comment>
<feature type="signal peptide" evidence="6">
    <location>
        <begin position="1"/>
        <end position="20"/>
    </location>
</feature>
<organism evidence="8 9">
    <name type="scientific">Bradyrhizobium hipponense</name>
    <dbReference type="NCBI Taxonomy" id="2605638"/>
    <lineage>
        <taxon>Bacteria</taxon>
        <taxon>Pseudomonadati</taxon>
        <taxon>Pseudomonadota</taxon>
        <taxon>Alphaproteobacteria</taxon>
        <taxon>Hyphomicrobiales</taxon>
        <taxon>Nitrobacteraceae</taxon>
        <taxon>Bradyrhizobium</taxon>
    </lineage>
</organism>
<dbReference type="PANTHER" id="PTHR34001">
    <property type="entry name" value="BLL7405 PROTEIN"/>
    <property type="match status" value="1"/>
</dbReference>
<gene>
    <name evidence="8" type="ORF">FXV83_03290</name>
</gene>
<proteinExistence type="inferred from homology"/>
<evidence type="ECO:0000259" key="7">
    <source>
        <dbReference type="Pfam" id="PF13505"/>
    </source>
</evidence>